<dbReference type="Pfam" id="PF08447">
    <property type="entry name" value="PAS_3"/>
    <property type="match status" value="1"/>
</dbReference>
<dbReference type="PANTHER" id="PTHR43642">
    <property type="entry name" value="HYBRID SIGNAL TRANSDUCTION HISTIDINE KINASE G"/>
    <property type="match status" value="1"/>
</dbReference>
<comment type="caution">
    <text evidence="8">The sequence shown here is derived from an EMBL/GenBank/DDBJ whole genome shotgun (WGS) entry which is preliminary data.</text>
</comment>
<dbReference type="InterPro" id="IPR000719">
    <property type="entry name" value="Prot_kinase_dom"/>
</dbReference>
<proteinExistence type="predicted"/>
<dbReference type="Pfam" id="PF02518">
    <property type="entry name" value="HATPase_c"/>
    <property type="match status" value="1"/>
</dbReference>
<keyword evidence="3" id="KW-0597">Phosphoprotein</keyword>
<comment type="catalytic activity">
    <reaction evidence="1">
        <text>ATP + protein L-histidine = ADP + protein N-phospho-L-histidine.</text>
        <dbReference type="EC" id="2.7.13.3"/>
    </reaction>
</comment>
<dbReference type="Pfam" id="PF13191">
    <property type="entry name" value="AAA_16"/>
    <property type="match status" value="1"/>
</dbReference>
<feature type="domain" description="PAC" evidence="7">
    <location>
        <begin position="1436"/>
        <end position="1485"/>
    </location>
</feature>
<dbReference type="InterPro" id="IPR011009">
    <property type="entry name" value="Kinase-like_dom_sf"/>
</dbReference>
<dbReference type="SMART" id="SM00220">
    <property type="entry name" value="S_TKc"/>
    <property type="match status" value="1"/>
</dbReference>
<evidence type="ECO:0000256" key="2">
    <source>
        <dbReference type="ARBA" id="ARBA00012438"/>
    </source>
</evidence>
<evidence type="ECO:0000259" key="6">
    <source>
        <dbReference type="PROSITE" id="PS50112"/>
    </source>
</evidence>
<dbReference type="Proteomes" id="UP000390335">
    <property type="component" value="Unassembled WGS sequence"/>
</dbReference>
<protein>
    <recommendedName>
        <fullName evidence="2">histidine kinase</fullName>
        <ecNumber evidence="2">2.7.13.3</ecNumber>
    </recommendedName>
</protein>
<dbReference type="CDD" id="cd00130">
    <property type="entry name" value="PAS"/>
    <property type="match status" value="1"/>
</dbReference>
<feature type="domain" description="PAS" evidence="6">
    <location>
        <begin position="1388"/>
        <end position="1433"/>
    </location>
</feature>
<dbReference type="InterPro" id="IPR035965">
    <property type="entry name" value="PAS-like_dom_sf"/>
</dbReference>
<dbReference type="Pfam" id="PF01590">
    <property type="entry name" value="GAF"/>
    <property type="match status" value="1"/>
</dbReference>
<dbReference type="InterPro" id="IPR041664">
    <property type="entry name" value="AAA_16"/>
</dbReference>
<accession>A0ABQ0ZEK3</accession>
<dbReference type="Gene3D" id="3.30.450.40">
    <property type="match status" value="1"/>
</dbReference>
<feature type="domain" description="Protein kinase" evidence="4">
    <location>
        <begin position="1"/>
        <end position="180"/>
    </location>
</feature>
<reference evidence="8 9" key="1">
    <citation type="journal article" date="2020" name="Genome Biol. Evol.">
        <title>Rhizobium dioscoreae sp. nov., a plant growth-promoting bacterium isolated from yam (Dioscorea species).</title>
        <authorList>
            <person name="Ouyabe M."/>
            <person name="Tanaka N."/>
            <person name="Shiwa Y."/>
            <person name="Fujita N."/>
            <person name="Kikuno H."/>
            <person name="Babil P."/>
            <person name="Shiwachi H."/>
        </authorList>
    </citation>
    <scope>NUCLEOTIDE SEQUENCE [LARGE SCALE GENOMIC DNA]</scope>
    <source>
        <strain evidence="8 9">S-93</strain>
    </source>
</reference>
<dbReference type="EMBL" id="BLAJ01000024">
    <property type="protein sequence ID" value="GES53683.1"/>
    <property type="molecule type" value="Genomic_DNA"/>
</dbReference>
<evidence type="ECO:0000256" key="1">
    <source>
        <dbReference type="ARBA" id="ARBA00000085"/>
    </source>
</evidence>
<dbReference type="SUPFAM" id="SSF55785">
    <property type="entry name" value="PYP-like sensor domain (PAS domain)"/>
    <property type="match status" value="1"/>
</dbReference>
<dbReference type="CDD" id="cd14014">
    <property type="entry name" value="STKc_PknB_like"/>
    <property type="match status" value="1"/>
</dbReference>
<evidence type="ECO:0000256" key="3">
    <source>
        <dbReference type="ARBA" id="ARBA00022553"/>
    </source>
</evidence>
<dbReference type="InterPro" id="IPR000700">
    <property type="entry name" value="PAS-assoc_C"/>
</dbReference>
<dbReference type="SUPFAM" id="SSF55874">
    <property type="entry name" value="ATPase domain of HSP90 chaperone/DNA topoisomerase II/histidine kinase"/>
    <property type="match status" value="1"/>
</dbReference>
<dbReference type="SUPFAM" id="SSF47384">
    <property type="entry name" value="Homodimeric domain of signal transducing histidine kinase"/>
    <property type="match status" value="1"/>
</dbReference>
<dbReference type="SUPFAM" id="SSF56112">
    <property type="entry name" value="Protein kinase-like (PK-like)"/>
    <property type="match status" value="1"/>
</dbReference>
<dbReference type="PANTHER" id="PTHR43642:SF1">
    <property type="entry name" value="HYBRID SIGNAL TRANSDUCTION HISTIDINE KINASE G"/>
    <property type="match status" value="1"/>
</dbReference>
<sequence length="1723" mass="190501">MLIERRRGTPLDVADFLQAAIGLTEALGGVHRQGLIHKDIKPANVLMHDDGHAFLLGFGVASEFPRQRHSLNLVQSAAGTPAYMSPEQTGRVSRVLDSRSDLYSLGITLYELLTARLPFQASGPMEWVHCHVARKPHDLNEYVRDVPQAVRDIIMKLLAKPAEERYASAEGLAWDLRQCLNHRTSDGAISTFSLGLRDSPDHIVVPENLYGRNHERASMLRSLERVVAGGKPELLLVSGDAGVGKTALVREVFGVSRTEEVVFAEGKFEQHMVNMPLGCLAHAFQNPIRKILSGSQEDLARWRLMLQEALGSNAGVVIDLIPEIELIIGPKPNLPELPALEARDRFNSVMRRFVEVFTKSGRPLVIFFDDLQWADQPTLDLLEELLSGGETRDLLAIASYRSSEGEHRLAPMIARLQTQEAAVSKIEVTNLDEEGLNHLIADMLRSDRDTTRPLTTVVHGKTGGNPLFAVQFLQSLEDEALLRFGSGEARWTWDLEPIRTRHVSDNIAELLVAQIGRLQTDTQRVLQQLACIGTEAAPSFLADACECSQDTLHALLREAVRDGIVIYAEGRYAFEHDRIAEAAYSMVPDDAKTTIHLALGRLYWQSFDDRDQDGLIFQMVSQYNRGRVAIESPEERLAVAKLNLIAARRSQSAAAYASALSYLDLADELLSEDRWNVDHVTSFECDIVRSVCEMLMGDLEAAGSRLVDLGRRASTVTEKASVVCLQIDLYIIKARADLAVEAGVDFLALLGYVIDMTPSKDDVKKAFQKVKESLGDRPIRSLKDMPLSLDVHADAAVDVLNRLVLSALYQNLQLHQMLIALMVQISVANGTNAASAFGYVSFGRVLITEFADYSNGLEFGRLALDLVDRPGLGAFKGRVYFGFGTGISSWSRPLQEGLSYIRMALEEARRNGDLPYIGYSHSNIVGNLLSSGEFLPKVDRAAVEGLDFAISSGSRIALAFLTGQLRLIRSLRGEAYDFTDLDGRPFDPAAYEKHLLEAREPDVVADIYWSRRLQALVFLGEYAEAMVVADRVRTLSVAPWPNIEGPEYHFYAALACAGVGKELLGKLMEHHRRLEQWSENSPDNLQCRAVLVSAEIARLEGRPDDAALLYDHAVHSARATGFVHVEALAWENASRFYGARGLKEIAQFHLERARAAYENWGADSIVDRLRRIGGEVSVSRSYGRAPSRRQFDVTAVLNASQALSGEIRHSELVDKLMRIVLDHAGADRATLTLTQDGEQQLVAEARAEAGDMKVVPKRGSIGSSLPQSVVRYVMRTGERVILDDATVDEIYSTDEYVRSRVPRSLMCMPIVRQANVIGMLYLENSLTPGAFREGSLAVLDVIASQAAISLENARLFSDLQRSESFLAQGQMISRTGSFGWSAGSGDFYWSRELYNILEYDPSVTPSAELTMERVHPEDRDRIARIVDHAMKLGKDFESEHRLLLPDGSVKFVHTLGRATDTENLDFVGSVLDVTDRVQAEEALREVRNDLAHMARVTTLNAMTASIAHEVNQPLSGILTNANAGLRFLNMDPPDIAAVTETLRRTMRDAKRASEVVQRLRSMAQRQPITVRPVDVNEAAQEVVAILGGEILKARAVLQTSYSVGLPPVDADRVQLQQVILNLLMNGIEAMASVSDRPRTIALRTWRVDDKMVRLDVQDAGIGLAPEAAIKLFEPFFTTKDSGLGIGLSICRSIIEGFDGRLWASPNDGPGTTFSFTLPKSIEK</sequence>
<dbReference type="PROSITE" id="PS50112">
    <property type="entry name" value="PAS"/>
    <property type="match status" value="1"/>
</dbReference>
<dbReference type="InterPro" id="IPR027417">
    <property type="entry name" value="P-loop_NTPase"/>
</dbReference>
<dbReference type="InterPro" id="IPR013655">
    <property type="entry name" value="PAS_fold_3"/>
</dbReference>
<dbReference type="PROSITE" id="PS00108">
    <property type="entry name" value="PROTEIN_KINASE_ST"/>
    <property type="match status" value="1"/>
</dbReference>
<evidence type="ECO:0000259" key="4">
    <source>
        <dbReference type="PROSITE" id="PS50011"/>
    </source>
</evidence>
<keyword evidence="8" id="KW-0808">Transferase</keyword>
<evidence type="ECO:0000313" key="9">
    <source>
        <dbReference type="Proteomes" id="UP000390335"/>
    </source>
</evidence>
<keyword evidence="8" id="KW-0418">Kinase</keyword>
<evidence type="ECO:0000313" key="8">
    <source>
        <dbReference type="EMBL" id="GES53683.1"/>
    </source>
</evidence>
<name>A0ABQ0ZEK3_9HYPH</name>
<dbReference type="Gene3D" id="3.30.450.20">
    <property type="entry name" value="PAS domain"/>
    <property type="match status" value="1"/>
</dbReference>
<gene>
    <name evidence="8" type="ORF">RsS93_62970</name>
</gene>
<dbReference type="Gene3D" id="1.10.287.130">
    <property type="match status" value="1"/>
</dbReference>
<dbReference type="PROSITE" id="PS50109">
    <property type="entry name" value="HIS_KIN"/>
    <property type="match status" value="1"/>
</dbReference>
<evidence type="ECO:0000259" key="5">
    <source>
        <dbReference type="PROSITE" id="PS50109"/>
    </source>
</evidence>
<evidence type="ECO:0000259" key="7">
    <source>
        <dbReference type="PROSITE" id="PS50113"/>
    </source>
</evidence>
<dbReference type="InterPro" id="IPR004358">
    <property type="entry name" value="Sig_transdc_His_kin-like_C"/>
</dbReference>
<dbReference type="Gene3D" id="2.10.70.100">
    <property type="match status" value="1"/>
</dbReference>
<dbReference type="InterPro" id="IPR036890">
    <property type="entry name" value="HATPase_C_sf"/>
</dbReference>
<dbReference type="CDD" id="cd00082">
    <property type="entry name" value="HisKA"/>
    <property type="match status" value="1"/>
</dbReference>
<keyword evidence="9" id="KW-1185">Reference proteome</keyword>
<dbReference type="InterPro" id="IPR003661">
    <property type="entry name" value="HisK_dim/P_dom"/>
</dbReference>
<dbReference type="Pfam" id="PF00069">
    <property type="entry name" value="Pkinase"/>
    <property type="match status" value="1"/>
</dbReference>
<dbReference type="EC" id="2.7.13.3" evidence="2"/>
<dbReference type="SMART" id="SM00387">
    <property type="entry name" value="HATPase_c"/>
    <property type="match status" value="1"/>
</dbReference>
<dbReference type="InterPro" id="IPR000014">
    <property type="entry name" value="PAS"/>
</dbReference>
<dbReference type="SMART" id="SM00388">
    <property type="entry name" value="HisKA"/>
    <property type="match status" value="1"/>
</dbReference>
<dbReference type="InterPro" id="IPR008271">
    <property type="entry name" value="Ser/Thr_kinase_AS"/>
</dbReference>
<dbReference type="Gene3D" id="3.40.50.300">
    <property type="entry name" value="P-loop containing nucleotide triphosphate hydrolases"/>
    <property type="match status" value="1"/>
</dbReference>
<dbReference type="InterPro" id="IPR003018">
    <property type="entry name" value="GAF"/>
</dbReference>
<dbReference type="InterPro" id="IPR003594">
    <property type="entry name" value="HATPase_dom"/>
</dbReference>
<dbReference type="GO" id="GO:0016301">
    <property type="term" value="F:kinase activity"/>
    <property type="evidence" value="ECO:0007669"/>
    <property type="project" value="UniProtKB-KW"/>
</dbReference>
<dbReference type="SMART" id="SM00065">
    <property type="entry name" value="GAF"/>
    <property type="match status" value="1"/>
</dbReference>
<dbReference type="Gene3D" id="3.30.565.10">
    <property type="entry name" value="Histidine kinase-like ATPase, C-terminal domain"/>
    <property type="match status" value="1"/>
</dbReference>
<feature type="domain" description="Histidine kinase" evidence="5">
    <location>
        <begin position="1505"/>
        <end position="1721"/>
    </location>
</feature>
<dbReference type="PRINTS" id="PR00344">
    <property type="entry name" value="BCTRLSENSOR"/>
</dbReference>
<dbReference type="SUPFAM" id="SSF52540">
    <property type="entry name" value="P-loop containing nucleoside triphosphate hydrolases"/>
    <property type="match status" value="1"/>
</dbReference>
<dbReference type="InterPro" id="IPR036097">
    <property type="entry name" value="HisK_dim/P_sf"/>
</dbReference>
<dbReference type="InterPro" id="IPR029016">
    <property type="entry name" value="GAF-like_dom_sf"/>
</dbReference>
<organism evidence="8 9">
    <name type="scientific">Rhizobium dioscoreae</name>
    <dbReference type="NCBI Taxonomy" id="2653122"/>
    <lineage>
        <taxon>Bacteria</taxon>
        <taxon>Pseudomonadati</taxon>
        <taxon>Pseudomonadota</taxon>
        <taxon>Alphaproteobacteria</taxon>
        <taxon>Hyphomicrobiales</taxon>
        <taxon>Rhizobiaceae</taxon>
        <taxon>Rhizobium/Agrobacterium group</taxon>
        <taxon>Rhizobium</taxon>
    </lineage>
</organism>
<dbReference type="PROSITE" id="PS50011">
    <property type="entry name" value="PROTEIN_KINASE_DOM"/>
    <property type="match status" value="1"/>
</dbReference>
<dbReference type="Gene3D" id="1.10.510.10">
    <property type="entry name" value="Transferase(Phosphotransferase) domain 1"/>
    <property type="match status" value="1"/>
</dbReference>
<dbReference type="PROSITE" id="PS50113">
    <property type="entry name" value="PAC"/>
    <property type="match status" value="1"/>
</dbReference>
<dbReference type="SUPFAM" id="SSF55781">
    <property type="entry name" value="GAF domain-like"/>
    <property type="match status" value="1"/>
</dbReference>
<dbReference type="InterPro" id="IPR053159">
    <property type="entry name" value="Hybrid_Histidine_Kinase"/>
</dbReference>
<dbReference type="InterPro" id="IPR005467">
    <property type="entry name" value="His_kinase_dom"/>
</dbReference>